<protein>
    <submittedName>
        <fullName evidence="1">Uncharacterized protein</fullName>
    </submittedName>
</protein>
<evidence type="ECO:0000313" key="2">
    <source>
        <dbReference type="Proteomes" id="UP000216189"/>
    </source>
</evidence>
<accession>A0ABX4EHK1</accession>
<reference evidence="1 2" key="1">
    <citation type="submission" date="2017-08" db="EMBL/GenBank/DDBJ databases">
        <title>Comparative genomics of non-oral Prevotella species.</title>
        <authorList>
            <person name="Accetto T."/>
            <person name="Nograsek B."/>
            <person name="Avgustin G."/>
        </authorList>
    </citation>
    <scope>NUCLEOTIDE SEQUENCE [LARGE SCALE GENOMIC DNA]</scope>
    <source>
        <strain evidence="1 2">TC1-1</strain>
    </source>
</reference>
<organism evidence="1 2">
    <name type="scientific">Segatella bryantii</name>
    <name type="common">Prevotella bryantii</name>
    <dbReference type="NCBI Taxonomy" id="77095"/>
    <lineage>
        <taxon>Bacteria</taxon>
        <taxon>Pseudomonadati</taxon>
        <taxon>Bacteroidota</taxon>
        <taxon>Bacteroidia</taxon>
        <taxon>Bacteroidales</taxon>
        <taxon>Prevotellaceae</taxon>
        <taxon>Segatella</taxon>
    </lineage>
</organism>
<proteinExistence type="predicted"/>
<dbReference type="EMBL" id="NPJF01000050">
    <property type="protein sequence ID" value="OYP54186.1"/>
    <property type="molecule type" value="Genomic_DNA"/>
</dbReference>
<keyword evidence="2" id="KW-1185">Reference proteome</keyword>
<name>A0ABX4EHK1_SEGBR</name>
<dbReference type="Proteomes" id="UP000216189">
    <property type="component" value="Unassembled WGS sequence"/>
</dbReference>
<comment type="caution">
    <text evidence="1">The sequence shown here is derived from an EMBL/GenBank/DDBJ whole genome shotgun (WGS) entry which is preliminary data.</text>
</comment>
<gene>
    <name evidence="1" type="ORF">CIK91_10240</name>
</gene>
<evidence type="ECO:0000313" key="1">
    <source>
        <dbReference type="EMBL" id="OYP54186.1"/>
    </source>
</evidence>
<sequence>MVSCASDKYDYNFKSSHQALDFYHTYLTDLKLESKVSSKDLSARINEWEEMRDTVLNYIRKDSSYTAHTWLSSSYSHIDDFVKQVFINSAVSQNYTLKDIVLIKRMTSVYAKDEEVLAARKEAEPFFQHLDSLKPYNVSTAKTLSMYRSFLSESKNSGMGSTPELKAYISLEDRLFRTFLVHFSDLMEVSMPDITGNTTQICNRIYQKATEGKLNAKEVMTYMTMRTNRRLIQNAEVCIRDMKSKPKMSPVQQNAYFWVMIQPFIAPDNLGMTLLTDKQYEKVCAMADDIQSLDKRGRLGDSNGRLSKINNLILKLYITSL</sequence>